<protein>
    <submittedName>
        <fullName evidence="9">Uncharacterized protein</fullName>
    </submittedName>
</protein>
<dbReference type="PANTHER" id="PTHR13677">
    <property type="entry name" value="LD41638P"/>
    <property type="match status" value="1"/>
</dbReference>
<dbReference type="InterPro" id="IPR037516">
    <property type="entry name" value="Tripartite_DENN"/>
</dbReference>
<dbReference type="InterPro" id="IPR039542">
    <property type="entry name" value="Erv_N"/>
</dbReference>
<feature type="compositionally biased region" description="Low complexity" evidence="6">
    <location>
        <begin position="223"/>
        <end position="234"/>
    </location>
</feature>
<dbReference type="InterPro" id="IPR012936">
    <property type="entry name" value="Erv_C"/>
</dbReference>
<comment type="similarity">
    <text evidence="1">Belongs to the oxygen-dependent FAD-linked oxidoreductase family.</text>
</comment>
<dbReference type="Proteomes" id="UP000650582">
    <property type="component" value="Unassembled WGS sequence"/>
</dbReference>
<dbReference type="SUPFAM" id="SSF56176">
    <property type="entry name" value="FAD-binding/transporter-associated domain-like"/>
    <property type="match status" value="1"/>
</dbReference>
<feature type="domain" description="FAD-binding PCMH-type" evidence="8">
    <location>
        <begin position="911"/>
        <end position="1094"/>
    </location>
</feature>
<dbReference type="InterPro" id="IPR024224">
    <property type="entry name" value="DENND6"/>
</dbReference>
<dbReference type="Pfam" id="PF07970">
    <property type="entry name" value="COPIIcoated_ERV"/>
    <property type="match status" value="1"/>
</dbReference>
<dbReference type="PROSITE" id="PS50211">
    <property type="entry name" value="DENN"/>
    <property type="match status" value="1"/>
</dbReference>
<dbReference type="Gene3D" id="3.30.465.10">
    <property type="match status" value="2"/>
</dbReference>
<dbReference type="PANTHER" id="PTHR13677:SF0">
    <property type="entry name" value="LD41638P"/>
    <property type="match status" value="1"/>
</dbReference>
<proteinExistence type="inferred from homology"/>
<sequence length="1892" mass="206181">MVRFKNRWLLVEFLSYGSPTLNLTSRQIYNALRDSVVENFGDAGWGAVAGSLTIKYYSPTTQICIIRVARDHHTTAWGGLTLLRSLGGVRIIPHVIHLSGTLKKAQLATITHNRTVIARRRANVAATPSGLSLLHHDRGCEYNPYFDHTRLFVMQEDPSGDIGLSSSLREPTELESKLKSKNSRRAPPPAIDLGPSNASNWKTPSPASPTVLSPTSPTANPLSPASSSRASRSRTMPRLSSRLEHRVQDVFAEDTEPLQADKLSQLNRWILSVAVVDFDLDIGPVVAKLYPSIKLDAPDRENIAFSSFPDTTLFDTGTQTHSFKIRLSQPIQTNSGELVREHGSLYGYASFLQRKDPTSKRGYLQRSVVFLTHLPWVGLFDKAISIFGPMFFAHGNAMLQSGCLNICSCLMLTPRPDPILGSSIELGLLGSVIMTEVPRSNDEQQAVMSAKLQDTMTVATLPSQPVLPLLVESLDKLWTLWECLVLCDPILVFAPSPSISSTIVWWLRDLARPIPFAGDIRPYFHIHDRDFPLLITKNAPRPGLIIGVTNPYFENVCKHWPHVLSVGASERVPRHSTASRHSAALASQTLGPTPGYHTNHNRYISKDRALLKRLEAAIKEGPVAQLQMEMILRQHFAQRSQQLLAPLNRYFSNLLPKPTNYSPSPSLHAPSPAPSFNVLSPGSSVAPSPAVRPLTTSPAPPSVVLSDVRVKPFNSKDFFASLKTHGAQLPFRSASKQKEFYERWLKSPAFGAWISGRVDAAQNVLARAGFTLTIHPRPTNPPPQLTADAILQLEWTGAQAQDIRLLCVVSSVLSLALSAQGARRCTSSDPCWPSPSTWSSFNSSIGGRLVAPRPPAWPCHDPHYDEAACAEARQNWADSFWRSNQTGAMQSLVWDSPQCGIDTPRNVTCPQGLVPAYAVAAESADDVSKAVEFAQKYKLKLVVKNTGHDFLGRSSGAGAFGVWTHKLGGINFTDSFVAEGCSGDQGVPAVTIGAATQWFDVYKAADEHNVTVVGGAARSVGAAGGWLQGGGHSPLGVKYGMGVDNVLQFEVVTANGKLVIANKCKNTELFWAMRGGGGGTWGIALKVTYKTHPPISMVSLGFQINATDLQSATDLAGVIVKNIPSMADSGVRGYIIWSPPFSCFGVVFQPGGSDLQTVNNTLQPAWDWTAQHPGTQVASFGNVYPTFFGYASNYINDIGIATNVWMGSRLVPRKTLESKSDQLSKFAFNDGAPLIGSIAIVVGGGAVNHPDPGSTGLNPAWRKDAIVSWSLGGTWPESASEELIEQAKKNVTKLTQDLGELANLDHASYFNEADPAEPQWKWAFFGSHYSRLLKIKQKVDPNGLFTCNRCARETCKLSEGFCLDFEADLPTMSSAIMDSMEPPTGVRQFDAFPKVRPNYKARTTGGGLMTVLVAVISFILVLNDLGDYLWGWREYEFTVDNNLATVMYVNVDLVVNMPCHFLSVDLRDAAGDRLFLTDEHGGFRRDGTLFDVGQAHALQDSKVSVSPQEVVSASKRSQRGLFSSFKKPKDPTFRPTYNHIPDASACRVFGTVAVKKVTANLHITTLGHGYRSAEHTDHTLMNLTHVINEFSFGPFIPDLSQPLDYSFEVTHEHFTAFQYFITVVPTTYQVPGQDPLHTNQYSVTHYTRNIEHGRGTPGIFFKFDIDPLAISISQKTTTFREFLVRVIGVVGGVWVCAGWTVKVGSKAAKVVTGEEDEGIAEVQKSSRKSRWAGGEIRRVNMSGHDSPGTPIYPGSPMFGSIPGSPMPMTPGSRPPPSASYSMHRFPSSPLPGQSPAGFPRSPAPPTPYRQDSFPLSARQDSFPLPHSARQDSFPSPGLVPPPQRPRPESFHGGSSPLGNGSPLSPNGGPPRGRATSWLNSPSGGVDENKKLA</sequence>
<organism evidence="9 10">
    <name type="scientific">Rhizoctonia solani</name>
    <dbReference type="NCBI Taxonomy" id="456999"/>
    <lineage>
        <taxon>Eukaryota</taxon>
        <taxon>Fungi</taxon>
        <taxon>Dikarya</taxon>
        <taxon>Basidiomycota</taxon>
        <taxon>Agaricomycotina</taxon>
        <taxon>Agaricomycetes</taxon>
        <taxon>Cantharellales</taxon>
        <taxon>Ceratobasidiaceae</taxon>
        <taxon>Rhizoctonia</taxon>
    </lineage>
</organism>
<comment type="caution">
    <text evidence="9">The sequence shown here is derived from an EMBL/GenBank/DDBJ whole genome shotgun (WGS) entry which is preliminary data.</text>
</comment>
<dbReference type="EMBL" id="JACYCC010000398">
    <property type="protein sequence ID" value="KAF8666781.1"/>
    <property type="molecule type" value="Genomic_DNA"/>
</dbReference>
<accession>A0A8H7H074</accession>
<dbReference type="InterPro" id="IPR016169">
    <property type="entry name" value="FAD-bd_PCMH_sub2"/>
</dbReference>
<feature type="region of interest" description="Disordered" evidence="6">
    <location>
        <begin position="162"/>
        <end position="241"/>
    </location>
</feature>
<evidence type="ECO:0000256" key="2">
    <source>
        <dbReference type="ARBA" id="ARBA00007159"/>
    </source>
</evidence>
<dbReference type="GO" id="GO:0055037">
    <property type="term" value="C:recycling endosome"/>
    <property type="evidence" value="ECO:0007669"/>
    <property type="project" value="TreeGrafter"/>
</dbReference>
<evidence type="ECO:0000256" key="1">
    <source>
        <dbReference type="ARBA" id="ARBA00005466"/>
    </source>
</evidence>
<comment type="similarity">
    <text evidence="3">Belongs to the eukaryotic/archaeal RNase P protein component 2 family.</text>
</comment>
<dbReference type="InterPro" id="IPR012951">
    <property type="entry name" value="BBE"/>
</dbReference>
<dbReference type="InterPro" id="IPR002759">
    <property type="entry name" value="Pop5/Rpp14/Rnp2-like"/>
</dbReference>
<dbReference type="Gene3D" id="3.30.70.3250">
    <property type="entry name" value="Ribonuclease P, Pop5 subunit"/>
    <property type="match status" value="1"/>
</dbReference>
<dbReference type="PROSITE" id="PS51387">
    <property type="entry name" value="FAD_PCMH"/>
    <property type="match status" value="1"/>
</dbReference>
<feature type="compositionally biased region" description="Pro residues" evidence="6">
    <location>
        <begin position="1764"/>
        <end position="1777"/>
    </location>
</feature>
<evidence type="ECO:0000259" key="7">
    <source>
        <dbReference type="PROSITE" id="PS50211"/>
    </source>
</evidence>
<dbReference type="GO" id="GO:0005085">
    <property type="term" value="F:guanyl-nucleotide exchange factor activity"/>
    <property type="evidence" value="ECO:0007669"/>
    <property type="project" value="InterPro"/>
</dbReference>
<dbReference type="GO" id="GO:0030677">
    <property type="term" value="C:ribonuclease P complex"/>
    <property type="evidence" value="ECO:0007669"/>
    <property type="project" value="InterPro"/>
</dbReference>
<gene>
    <name evidence="9" type="ORF">RHS04_09503</name>
</gene>
<reference evidence="9" key="1">
    <citation type="submission" date="2020-09" db="EMBL/GenBank/DDBJ databases">
        <title>Comparative genome analyses of four rice-infecting Rhizoctonia solani isolates reveal extensive enrichment of homogalacturonan modification genes.</title>
        <authorList>
            <person name="Lee D.-Y."/>
            <person name="Jeon J."/>
            <person name="Kim K.-T."/>
            <person name="Cheong K."/>
            <person name="Song H."/>
            <person name="Choi G."/>
            <person name="Ko J."/>
            <person name="Opiyo S.O."/>
            <person name="Zuo S."/>
            <person name="Madhav S."/>
            <person name="Lee Y.-H."/>
            <person name="Wang G.-L."/>
        </authorList>
    </citation>
    <scope>NUCLEOTIDE SEQUENCE</scope>
    <source>
        <strain evidence="9">AG1-IA YN-7</strain>
    </source>
</reference>
<feature type="compositionally biased region" description="Low complexity" evidence="6">
    <location>
        <begin position="1852"/>
        <end position="1866"/>
    </location>
</feature>
<dbReference type="Pfam" id="PF01900">
    <property type="entry name" value="RNase_P_Rpp14"/>
    <property type="match status" value="1"/>
</dbReference>
<name>A0A8H7H074_9AGAM</name>
<dbReference type="Pfam" id="PF08031">
    <property type="entry name" value="BBE"/>
    <property type="match status" value="1"/>
</dbReference>
<keyword evidence="4" id="KW-0819">tRNA processing</keyword>
<dbReference type="GO" id="GO:0071949">
    <property type="term" value="F:FAD binding"/>
    <property type="evidence" value="ECO:0007669"/>
    <property type="project" value="InterPro"/>
</dbReference>
<dbReference type="Pfam" id="PF13850">
    <property type="entry name" value="ERGIC_N"/>
    <property type="match status" value="1"/>
</dbReference>
<evidence type="ECO:0000256" key="3">
    <source>
        <dbReference type="ARBA" id="ARBA00010800"/>
    </source>
</evidence>
<evidence type="ECO:0000259" key="8">
    <source>
        <dbReference type="PROSITE" id="PS51387"/>
    </source>
</evidence>
<evidence type="ECO:0000256" key="6">
    <source>
        <dbReference type="SAM" id="MobiDB-lite"/>
    </source>
</evidence>
<keyword evidence="5" id="KW-0175">Coiled coil</keyword>
<feature type="domain" description="UDENN" evidence="7">
    <location>
        <begin position="271"/>
        <end position="764"/>
    </location>
</feature>
<feature type="region of interest" description="Disordered" evidence="6">
    <location>
        <begin position="1721"/>
        <end position="1892"/>
    </location>
</feature>
<feature type="compositionally biased region" description="Polar residues" evidence="6">
    <location>
        <begin position="585"/>
        <end position="599"/>
    </location>
</feature>
<dbReference type="GO" id="GO:0016491">
    <property type="term" value="F:oxidoreductase activity"/>
    <property type="evidence" value="ECO:0007669"/>
    <property type="project" value="InterPro"/>
</dbReference>
<dbReference type="InterPro" id="IPR036318">
    <property type="entry name" value="FAD-bd_PCMH-like_sf"/>
</dbReference>
<feature type="region of interest" description="Disordered" evidence="6">
    <location>
        <begin position="580"/>
        <end position="599"/>
    </location>
</feature>
<evidence type="ECO:0000313" key="10">
    <source>
        <dbReference type="Proteomes" id="UP000650582"/>
    </source>
</evidence>
<evidence type="ECO:0000313" key="9">
    <source>
        <dbReference type="EMBL" id="KAF8666781.1"/>
    </source>
</evidence>
<comment type="similarity">
    <text evidence="2">Belongs to the DENND6 family.</text>
</comment>
<feature type="compositionally biased region" description="Polar residues" evidence="6">
    <location>
        <begin position="196"/>
        <end position="221"/>
    </location>
</feature>
<evidence type="ECO:0000256" key="5">
    <source>
        <dbReference type="SAM" id="Coils"/>
    </source>
</evidence>
<dbReference type="InterPro" id="IPR006094">
    <property type="entry name" value="Oxid_FAD_bind_N"/>
</dbReference>
<dbReference type="SUPFAM" id="SSF160350">
    <property type="entry name" value="Rnp2-like"/>
    <property type="match status" value="1"/>
</dbReference>
<dbReference type="GO" id="GO:0001682">
    <property type="term" value="P:tRNA 5'-leader removal"/>
    <property type="evidence" value="ECO:0007669"/>
    <property type="project" value="InterPro"/>
</dbReference>
<dbReference type="Pfam" id="PF01565">
    <property type="entry name" value="FAD_binding_4"/>
    <property type="match status" value="1"/>
</dbReference>
<evidence type="ECO:0000256" key="4">
    <source>
        <dbReference type="ARBA" id="ARBA00022694"/>
    </source>
</evidence>
<feature type="coiled-coil region" evidence="5">
    <location>
        <begin position="1277"/>
        <end position="1304"/>
    </location>
</feature>
<dbReference type="InterPro" id="IPR016166">
    <property type="entry name" value="FAD-bd_PCMH"/>
</dbReference>
<dbReference type="InterPro" id="IPR038085">
    <property type="entry name" value="Rnp2-like_sf"/>
</dbReference>